<name>A0A3P6DFI7_BRAOL</name>
<reference evidence="2" key="1">
    <citation type="submission" date="2018-11" db="EMBL/GenBank/DDBJ databases">
        <authorList>
            <consortium name="Genoscope - CEA"/>
            <person name="William W."/>
        </authorList>
    </citation>
    <scope>NUCLEOTIDE SEQUENCE</scope>
</reference>
<dbReference type="AlphaFoldDB" id="A0A3P6DFI7"/>
<sequence>MDLRSNPFQEGENDVPWGSAPGKTGMHGLIMERSKDICSLFDSYLPNHEASTNEITWRMFSTQLRSSLKKNQIKRSSYVIVMLFTNQVIFSSREFRPPEKLEMANLLSDEPTVNSIMTKVIIHVLNVQESIGLDGFKKIQKRTCLGQMEKPINIG</sequence>
<evidence type="ECO:0000256" key="1">
    <source>
        <dbReference type="SAM" id="MobiDB-lite"/>
    </source>
</evidence>
<gene>
    <name evidence="2" type="ORF">BOLC9T55286H</name>
</gene>
<dbReference type="EMBL" id="LR031875">
    <property type="protein sequence ID" value="VDD29963.1"/>
    <property type="molecule type" value="Genomic_DNA"/>
</dbReference>
<organism evidence="2">
    <name type="scientific">Brassica oleracea</name>
    <name type="common">Wild cabbage</name>
    <dbReference type="NCBI Taxonomy" id="3712"/>
    <lineage>
        <taxon>Eukaryota</taxon>
        <taxon>Viridiplantae</taxon>
        <taxon>Streptophyta</taxon>
        <taxon>Embryophyta</taxon>
        <taxon>Tracheophyta</taxon>
        <taxon>Spermatophyta</taxon>
        <taxon>Magnoliopsida</taxon>
        <taxon>eudicotyledons</taxon>
        <taxon>Gunneridae</taxon>
        <taxon>Pentapetalae</taxon>
        <taxon>rosids</taxon>
        <taxon>malvids</taxon>
        <taxon>Brassicales</taxon>
        <taxon>Brassicaceae</taxon>
        <taxon>Brassiceae</taxon>
        <taxon>Brassica</taxon>
    </lineage>
</organism>
<accession>A0A3P6DFI7</accession>
<proteinExistence type="predicted"/>
<feature type="region of interest" description="Disordered" evidence="1">
    <location>
        <begin position="1"/>
        <end position="21"/>
    </location>
</feature>
<protein>
    <submittedName>
        <fullName evidence="2">Uncharacterized protein</fullName>
    </submittedName>
</protein>
<evidence type="ECO:0000313" key="2">
    <source>
        <dbReference type="EMBL" id="VDD29963.1"/>
    </source>
</evidence>